<proteinExistence type="predicted"/>
<evidence type="ECO:0000256" key="2">
    <source>
        <dbReference type="ARBA" id="ARBA00004496"/>
    </source>
</evidence>
<evidence type="ECO:0000256" key="4">
    <source>
        <dbReference type="ARBA" id="ARBA00023242"/>
    </source>
</evidence>
<keyword evidence="7" id="KW-1185">Reference proteome</keyword>
<protein>
    <submittedName>
        <fullName evidence="6">Uncharacterized protein</fullName>
    </submittedName>
</protein>
<dbReference type="PANTHER" id="PTHR31250">
    <property type="entry name" value="IQ DOMAIN-CONTAINING PROTEIN IQM3"/>
    <property type="match status" value="1"/>
</dbReference>
<evidence type="ECO:0000256" key="5">
    <source>
        <dbReference type="SAM" id="MobiDB-lite"/>
    </source>
</evidence>
<comment type="subcellular location">
    <subcellularLocation>
        <location evidence="2">Cytoplasm</location>
    </subcellularLocation>
    <subcellularLocation>
        <location evidence="1">Nucleus</location>
    </subcellularLocation>
</comment>
<evidence type="ECO:0000256" key="1">
    <source>
        <dbReference type="ARBA" id="ARBA00004123"/>
    </source>
</evidence>
<dbReference type="EMBL" id="JACEFO010001767">
    <property type="protein sequence ID" value="KAF8706560.1"/>
    <property type="molecule type" value="Genomic_DNA"/>
</dbReference>
<organism evidence="6 7">
    <name type="scientific">Digitaria exilis</name>
    <dbReference type="NCBI Taxonomy" id="1010633"/>
    <lineage>
        <taxon>Eukaryota</taxon>
        <taxon>Viridiplantae</taxon>
        <taxon>Streptophyta</taxon>
        <taxon>Embryophyta</taxon>
        <taxon>Tracheophyta</taxon>
        <taxon>Spermatophyta</taxon>
        <taxon>Magnoliopsida</taxon>
        <taxon>Liliopsida</taxon>
        <taxon>Poales</taxon>
        <taxon>Poaceae</taxon>
        <taxon>PACMAD clade</taxon>
        <taxon>Panicoideae</taxon>
        <taxon>Panicodae</taxon>
        <taxon>Paniceae</taxon>
        <taxon>Anthephorinae</taxon>
        <taxon>Digitaria</taxon>
    </lineage>
</organism>
<feature type="region of interest" description="Disordered" evidence="5">
    <location>
        <begin position="1"/>
        <end position="20"/>
    </location>
</feature>
<sequence length="317" mass="35016">MEVEADSPKPPVAGGGGGVDGAATDLQKLYRSYRTRRKLADSAVVAEELWWQALNFARLNHSTISFFDEPRPKTVTSHWNRVSLKASKVGQGLSKDSKVLKLAFQHWIEAQERELYEYIINEGKVIHKQSGEPLDTGLGPEGAKWIFVMSTSRRLYAGKKEKGVFQHSSFLAGGATLAAGKFTVENGVIKSIWAYSGHYKPSKENLDNFMKFLEDSGVDLKEVKARPFTEEDPCDDPVPEYIADDTIPPRTIVSPNTTEGDEVKNDAPTEQAKLTYQRTLSGGLHSPKAIDVPGKAILERIKSKSESKSYQLGTSCP</sequence>
<evidence type="ECO:0000256" key="3">
    <source>
        <dbReference type="ARBA" id="ARBA00022490"/>
    </source>
</evidence>
<dbReference type="Proteomes" id="UP000636709">
    <property type="component" value="Unassembled WGS sequence"/>
</dbReference>
<dbReference type="InterPro" id="IPR044159">
    <property type="entry name" value="IQM"/>
</dbReference>
<evidence type="ECO:0000313" key="6">
    <source>
        <dbReference type="EMBL" id="KAF8706560.1"/>
    </source>
</evidence>
<name>A0A835C2W1_9POAL</name>
<dbReference type="AlphaFoldDB" id="A0A835C2W1"/>
<reference evidence="6" key="1">
    <citation type="submission" date="2020-07" db="EMBL/GenBank/DDBJ databases">
        <title>Genome sequence and genetic diversity analysis of an under-domesticated orphan crop, white fonio (Digitaria exilis).</title>
        <authorList>
            <person name="Bennetzen J.L."/>
            <person name="Chen S."/>
            <person name="Ma X."/>
            <person name="Wang X."/>
            <person name="Yssel A.E.J."/>
            <person name="Chaluvadi S.R."/>
            <person name="Johnson M."/>
            <person name="Gangashetty P."/>
            <person name="Hamidou F."/>
            <person name="Sanogo M.D."/>
            <person name="Zwaenepoel A."/>
            <person name="Wallace J."/>
            <person name="Van De Peer Y."/>
            <person name="Van Deynze A."/>
        </authorList>
    </citation>
    <scope>NUCLEOTIDE SEQUENCE</scope>
    <source>
        <tissue evidence="6">Leaves</tissue>
    </source>
</reference>
<keyword evidence="3" id="KW-0963">Cytoplasm</keyword>
<comment type="caution">
    <text evidence="6">The sequence shown here is derived from an EMBL/GenBank/DDBJ whole genome shotgun (WGS) entry which is preliminary data.</text>
</comment>
<dbReference type="OrthoDB" id="7344096at2759"/>
<dbReference type="GO" id="GO:0005737">
    <property type="term" value="C:cytoplasm"/>
    <property type="evidence" value="ECO:0007669"/>
    <property type="project" value="UniProtKB-SubCell"/>
</dbReference>
<dbReference type="GO" id="GO:0005634">
    <property type="term" value="C:nucleus"/>
    <property type="evidence" value="ECO:0007669"/>
    <property type="project" value="UniProtKB-SubCell"/>
</dbReference>
<dbReference type="PANTHER" id="PTHR31250:SF10">
    <property type="entry name" value="IQ DOMAIN-CONTAINING PROTEIN IQM3"/>
    <property type="match status" value="1"/>
</dbReference>
<keyword evidence="4" id="KW-0539">Nucleus</keyword>
<accession>A0A835C2W1</accession>
<dbReference type="PROSITE" id="PS50096">
    <property type="entry name" value="IQ"/>
    <property type="match status" value="1"/>
</dbReference>
<gene>
    <name evidence="6" type="ORF">HU200_030842</name>
</gene>
<evidence type="ECO:0000313" key="7">
    <source>
        <dbReference type="Proteomes" id="UP000636709"/>
    </source>
</evidence>
<feature type="region of interest" description="Disordered" evidence="5">
    <location>
        <begin position="228"/>
        <end position="270"/>
    </location>
</feature>